<protein>
    <submittedName>
        <fullName evidence="1">Uncharacterized protein</fullName>
    </submittedName>
</protein>
<dbReference type="Pfam" id="PF09839">
    <property type="entry name" value="DUF2066"/>
    <property type="match status" value="1"/>
</dbReference>
<reference evidence="1" key="1">
    <citation type="submission" date="2018-06" db="EMBL/GenBank/DDBJ databases">
        <authorList>
            <person name="Zhirakovskaya E."/>
        </authorList>
    </citation>
    <scope>NUCLEOTIDE SEQUENCE</scope>
</reference>
<proteinExistence type="predicted"/>
<name>A0A3B0VJR1_9ZZZZ</name>
<feature type="non-terminal residue" evidence="1">
    <location>
        <position position="1"/>
    </location>
</feature>
<gene>
    <name evidence="1" type="ORF">MNBD_GAMMA01-1769</name>
</gene>
<accession>A0A3B0VJR1</accession>
<dbReference type="EMBL" id="UOEW01000209">
    <property type="protein sequence ID" value="VAW38577.1"/>
    <property type="molecule type" value="Genomic_DNA"/>
</dbReference>
<evidence type="ECO:0000313" key="1">
    <source>
        <dbReference type="EMBL" id="VAW38577.1"/>
    </source>
</evidence>
<organism evidence="1">
    <name type="scientific">hydrothermal vent metagenome</name>
    <dbReference type="NCBI Taxonomy" id="652676"/>
    <lineage>
        <taxon>unclassified sequences</taxon>
        <taxon>metagenomes</taxon>
        <taxon>ecological metagenomes</taxon>
    </lineage>
</organism>
<sequence>SVLPQNRQKIMLWVVRQEDMQADEFGEQPLKPELDYAYGDELAMYWLQYWGKVLGLVLVLPTMDEVDMLAVTPMSIKTLSFEAMTQTKNRYNIDHSLLVYIDRVGDKVKIRSGYVASGADMQIKYFQEDLVSESEILYAVMADTAEKYAGSFKIQSRDLASHTVQVVVQPIENYDAVSALKQYLDDISVIESYDIVSASLGQLVMTVNLSITTAAFLKIIGRDNVLVYNQSSSLNQLVFEINRHD</sequence>
<dbReference type="InterPro" id="IPR018642">
    <property type="entry name" value="DUF2066"/>
</dbReference>
<dbReference type="AlphaFoldDB" id="A0A3B0VJR1"/>